<dbReference type="AlphaFoldDB" id="A0AAW0HB68"/>
<comment type="similarity">
    <text evidence="4">Belongs to the PAR6 family.</text>
</comment>
<evidence type="ECO:0000256" key="4">
    <source>
        <dbReference type="ARBA" id="ARBA00008625"/>
    </source>
</evidence>
<keyword evidence="6" id="KW-1003">Cell membrane</keyword>
<dbReference type="InterPro" id="IPR051741">
    <property type="entry name" value="PAR6_homolog"/>
</dbReference>
<dbReference type="InterPro" id="IPR000270">
    <property type="entry name" value="PB1_dom"/>
</dbReference>
<evidence type="ECO:0000256" key="10">
    <source>
        <dbReference type="ARBA" id="ARBA00023136"/>
    </source>
</evidence>
<dbReference type="PANTHER" id="PTHR14102">
    <property type="entry name" value="PAR-6-RELATED"/>
    <property type="match status" value="1"/>
</dbReference>
<accession>A0AAW0HB68</accession>
<evidence type="ECO:0000256" key="8">
    <source>
        <dbReference type="ARBA" id="ARBA00022618"/>
    </source>
</evidence>
<feature type="domain" description="PB1" evidence="14">
    <location>
        <begin position="16"/>
        <end position="96"/>
    </location>
</feature>
<evidence type="ECO:0000256" key="9">
    <source>
        <dbReference type="ARBA" id="ARBA00022949"/>
    </source>
</evidence>
<evidence type="ECO:0000256" key="1">
    <source>
        <dbReference type="ARBA" id="ARBA00004236"/>
    </source>
</evidence>
<keyword evidence="7" id="KW-0963">Cytoplasm</keyword>
<dbReference type="FunFam" id="3.10.20.90:FF:000031">
    <property type="entry name" value="Partitioning defective 6 homolog alpha"/>
    <property type="match status" value="1"/>
</dbReference>
<feature type="compositionally biased region" description="Polar residues" evidence="12">
    <location>
        <begin position="295"/>
        <end position="306"/>
    </location>
</feature>
<feature type="domain" description="PDZ" evidence="13">
    <location>
        <begin position="165"/>
        <end position="218"/>
    </location>
</feature>
<evidence type="ECO:0000256" key="12">
    <source>
        <dbReference type="SAM" id="MobiDB-lite"/>
    </source>
</evidence>
<dbReference type="Pfam" id="PF00564">
    <property type="entry name" value="PB1"/>
    <property type="match status" value="1"/>
</dbReference>
<dbReference type="PROSITE" id="PS51745">
    <property type="entry name" value="PB1"/>
    <property type="match status" value="1"/>
</dbReference>
<dbReference type="PROSITE" id="PS50106">
    <property type="entry name" value="PDZ"/>
    <property type="match status" value="1"/>
</dbReference>
<keyword evidence="10" id="KW-0472">Membrane</keyword>
<dbReference type="InterPro" id="IPR036034">
    <property type="entry name" value="PDZ_sf"/>
</dbReference>
<evidence type="ECO:0000256" key="6">
    <source>
        <dbReference type="ARBA" id="ARBA00022475"/>
    </source>
</evidence>
<keyword evidence="5" id="KW-0796">Tight junction</keyword>
<evidence type="ECO:0000256" key="7">
    <source>
        <dbReference type="ARBA" id="ARBA00022490"/>
    </source>
</evidence>
<dbReference type="Gene3D" id="2.30.42.10">
    <property type="match status" value="1"/>
</dbReference>
<dbReference type="PANTHER" id="PTHR14102:SF4">
    <property type="entry name" value="PARTITIONING DEFECTIVE 6 HOMOLOG BETA"/>
    <property type="match status" value="1"/>
</dbReference>
<dbReference type="CDD" id="cd06403">
    <property type="entry name" value="PB1_Par6"/>
    <property type="match status" value="1"/>
</dbReference>
<feature type="region of interest" description="Disordered" evidence="12">
    <location>
        <begin position="295"/>
        <end position="338"/>
    </location>
</feature>
<evidence type="ECO:0000313" key="15">
    <source>
        <dbReference type="EMBL" id="KAK7799923.1"/>
    </source>
</evidence>
<evidence type="ECO:0000256" key="11">
    <source>
        <dbReference type="ARBA" id="ARBA00023306"/>
    </source>
</evidence>
<evidence type="ECO:0000313" key="16">
    <source>
        <dbReference type="Proteomes" id="UP001488838"/>
    </source>
</evidence>
<dbReference type="Proteomes" id="UP001488838">
    <property type="component" value="Unassembled WGS sequence"/>
</dbReference>
<evidence type="ECO:0000256" key="3">
    <source>
        <dbReference type="ARBA" id="ARBA00004496"/>
    </source>
</evidence>
<organism evidence="15 16">
    <name type="scientific">Myodes glareolus</name>
    <name type="common">Bank vole</name>
    <name type="synonym">Clethrionomys glareolus</name>
    <dbReference type="NCBI Taxonomy" id="447135"/>
    <lineage>
        <taxon>Eukaryota</taxon>
        <taxon>Metazoa</taxon>
        <taxon>Chordata</taxon>
        <taxon>Craniata</taxon>
        <taxon>Vertebrata</taxon>
        <taxon>Euteleostomi</taxon>
        <taxon>Mammalia</taxon>
        <taxon>Eutheria</taxon>
        <taxon>Euarchontoglires</taxon>
        <taxon>Glires</taxon>
        <taxon>Rodentia</taxon>
        <taxon>Myomorpha</taxon>
        <taxon>Muroidea</taxon>
        <taxon>Cricetidae</taxon>
        <taxon>Arvicolinae</taxon>
        <taxon>Myodes</taxon>
    </lineage>
</organism>
<protein>
    <submittedName>
        <fullName evidence="15">Uncharacterized protein</fullName>
    </submittedName>
</protein>
<reference evidence="15 16" key="1">
    <citation type="journal article" date="2023" name="bioRxiv">
        <title>Conserved and derived expression patterns and positive selection on dental genes reveal complex evolutionary context of ever-growing rodent molars.</title>
        <authorList>
            <person name="Calamari Z.T."/>
            <person name="Song A."/>
            <person name="Cohen E."/>
            <person name="Akter M."/>
            <person name="Roy R.D."/>
            <person name="Hallikas O."/>
            <person name="Christensen M.M."/>
            <person name="Li P."/>
            <person name="Marangoni P."/>
            <person name="Jernvall J."/>
            <person name="Klein O.D."/>
        </authorList>
    </citation>
    <scope>NUCLEOTIDE SEQUENCE [LARGE SCALE GENOMIC DNA]</scope>
    <source>
        <strain evidence="15">V071</strain>
    </source>
</reference>
<dbReference type="SUPFAM" id="SSF50156">
    <property type="entry name" value="PDZ domain-like"/>
    <property type="match status" value="1"/>
</dbReference>
<keyword evidence="9" id="KW-0965">Cell junction</keyword>
<dbReference type="InterPro" id="IPR053793">
    <property type="entry name" value="PB1-like"/>
</dbReference>
<sequence>MNRGHRHGVSNGCLGTMEVKSKFGAEFRRFSLERSKPGKFEEFYGLLQYVHKIPNVAVLVGYADIHGDLLPINNDDNYHKAVSTANPLLRIFIQKKEEADYSAFGMDTLIRKKNVLSNVLCPHNHRKKPHIVISMSQDFRPVLSIIDVDILPKTHRRVRLEAPGLVPGGLAQSTGLLAVNDEVLEVNGIEVSGKSLDQETDMMIANSHNLIITVRPANQRNNVVRNSRTSGSSSQSTDNSLLGYPQQVEASFEPEDQDSDEDDIIIEDSGEPQQIPKAAPDAQSLESLTQIELSFESGQNGFSPTQDPVPVPSSLDTEFEPWAPDQRLLEEDGTIITL</sequence>
<keyword evidence="11" id="KW-0131">Cell cycle</keyword>
<dbReference type="GO" id="GO:0005634">
    <property type="term" value="C:nucleus"/>
    <property type="evidence" value="ECO:0007669"/>
    <property type="project" value="TreeGrafter"/>
</dbReference>
<keyword evidence="16" id="KW-1185">Reference proteome</keyword>
<feature type="region of interest" description="Disordered" evidence="12">
    <location>
        <begin position="221"/>
        <end position="241"/>
    </location>
</feature>
<keyword evidence="8" id="KW-0132">Cell division</keyword>
<proteinExistence type="inferred from homology"/>
<dbReference type="GO" id="GO:0051301">
    <property type="term" value="P:cell division"/>
    <property type="evidence" value="ECO:0007669"/>
    <property type="project" value="UniProtKB-KW"/>
</dbReference>
<name>A0AAW0HB68_MYOGA</name>
<dbReference type="GO" id="GO:0016324">
    <property type="term" value="C:apical plasma membrane"/>
    <property type="evidence" value="ECO:0007669"/>
    <property type="project" value="TreeGrafter"/>
</dbReference>
<dbReference type="GO" id="GO:0007163">
    <property type="term" value="P:establishment or maintenance of cell polarity"/>
    <property type="evidence" value="ECO:0007669"/>
    <property type="project" value="TreeGrafter"/>
</dbReference>
<comment type="caution">
    <text evidence="15">The sequence shown here is derived from an EMBL/GenBank/DDBJ whole genome shotgun (WGS) entry which is preliminary data.</text>
</comment>
<comment type="subcellular location">
    <subcellularLocation>
        <location evidence="2">Cell junction</location>
        <location evidence="2">Tight junction</location>
    </subcellularLocation>
    <subcellularLocation>
        <location evidence="1">Cell membrane</location>
    </subcellularLocation>
    <subcellularLocation>
        <location evidence="3">Cytoplasm</location>
    </subcellularLocation>
</comment>
<dbReference type="InterPro" id="IPR001478">
    <property type="entry name" value="PDZ"/>
</dbReference>
<gene>
    <name evidence="15" type="ORF">U0070_012014</name>
</gene>
<evidence type="ECO:0000256" key="2">
    <source>
        <dbReference type="ARBA" id="ARBA00004435"/>
    </source>
</evidence>
<evidence type="ECO:0000256" key="5">
    <source>
        <dbReference type="ARBA" id="ARBA00022427"/>
    </source>
</evidence>
<dbReference type="InterPro" id="IPR034868">
    <property type="entry name" value="PB1_Par6"/>
</dbReference>
<dbReference type="GO" id="GO:0005923">
    <property type="term" value="C:bicellular tight junction"/>
    <property type="evidence" value="ECO:0007669"/>
    <property type="project" value="UniProtKB-SubCell"/>
</dbReference>
<evidence type="ECO:0000259" key="14">
    <source>
        <dbReference type="PROSITE" id="PS51745"/>
    </source>
</evidence>
<dbReference type="GO" id="GO:0007098">
    <property type="term" value="P:centrosome cycle"/>
    <property type="evidence" value="ECO:0007669"/>
    <property type="project" value="TreeGrafter"/>
</dbReference>
<dbReference type="SUPFAM" id="SSF54277">
    <property type="entry name" value="CAD &amp; PB1 domains"/>
    <property type="match status" value="1"/>
</dbReference>
<dbReference type="GO" id="GO:0060341">
    <property type="term" value="P:regulation of cellular localization"/>
    <property type="evidence" value="ECO:0007669"/>
    <property type="project" value="TreeGrafter"/>
</dbReference>
<dbReference type="Gene3D" id="3.10.20.90">
    <property type="entry name" value="Phosphatidylinositol 3-kinase Catalytic Subunit, Chain A, domain 1"/>
    <property type="match status" value="1"/>
</dbReference>
<dbReference type="EMBL" id="JBBHLL010000583">
    <property type="protein sequence ID" value="KAK7799923.1"/>
    <property type="molecule type" value="Genomic_DNA"/>
</dbReference>
<dbReference type="GO" id="GO:0005938">
    <property type="term" value="C:cell cortex"/>
    <property type="evidence" value="ECO:0007669"/>
    <property type="project" value="TreeGrafter"/>
</dbReference>
<dbReference type="SMART" id="SM00666">
    <property type="entry name" value="PB1"/>
    <property type="match status" value="1"/>
</dbReference>
<evidence type="ECO:0000259" key="13">
    <source>
        <dbReference type="PROSITE" id="PS50106"/>
    </source>
</evidence>